<dbReference type="Proteomes" id="UP000250079">
    <property type="component" value="Chromosome"/>
</dbReference>
<evidence type="ECO:0000313" key="3">
    <source>
        <dbReference type="Proteomes" id="UP000250079"/>
    </source>
</evidence>
<evidence type="ECO:0000313" key="2">
    <source>
        <dbReference type="EMBL" id="ASJ71794.1"/>
    </source>
</evidence>
<dbReference type="AlphaFoldDB" id="A0A2Z2NXC2"/>
<accession>A0A2Z2NXC2</accession>
<dbReference type="KEGG" id="gai:IMCC3135_08475"/>
<reference evidence="2 3" key="1">
    <citation type="submission" date="2016-12" db="EMBL/GenBank/DDBJ databases">
        <authorList>
            <person name="Song W.-J."/>
            <person name="Kurnit D.M."/>
        </authorList>
    </citation>
    <scope>NUCLEOTIDE SEQUENCE [LARGE SCALE GENOMIC DNA]</scope>
    <source>
        <strain evidence="2 3">IMCC3135</strain>
    </source>
</reference>
<protein>
    <recommendedName>
        <fullName evidence="4">Flagellar protein FliT</fullName>
    </recommendedName>
</protein>
<feature type="compositionally biased region" description="Low complexity" evidence="1">
    <location>
        <begin position="58"/>
        <end position="69"/>
    </location>
</feature>
<feature type="compositionally biased region" description="Polar residues" evidence="1">
    <location>
        <begin position="70"/>
        <end position="86"/>
    </location>
</feature>
<feature type="region of interest" description="Disordered" evidence="1">
    <location>
        <begin position="56"/>
        <end position="105"/>
    </location>
</feature>
<dbReference type="EMBL" id="CP018632">
    <property type="protein sequence ID" value="ASJ71794.1"/>
    <property type="molecule type" value="Genomic_DNA"/>
</dbReference>
<gene>
    <name evidence="2" type="ORF">IMCC3135_08475</name>
</gene>
<dbReference type="RefSeq" id="WP_157735850.1">
    <property type="nucleotide sequence ID" value="NZ_CP018632.1"/>
</dbReference>
<name>A0A2Z2NXC2_9GAMM</name>
<evidence type="ECO:0008006" key="4">
    <source>
        <dbReference type="Google" id="ProtNLM"/>
    </source>
</evidence>
<keyword evidence="3" id="KW-1185">Reference proteome</keyword>
<evidence type="ECO:0000256" key="1">
    <source>
        <dbReference type="SAM" id="MobiDB-lite"/>
    </source>
</evidence>
<organism evidence="2 3">
    <name type="scientific">Granulosicoccus antarcticus IMCC3135</name>
    <dbReference type="NCBI Taxonomy" id="1192854"/>
    <lineage>
        <taxon>Bacteria</taxon>
        <taxon>Pseudomonadati</taxon>
        <taxon>Pseudomonadota</taxon>
        <taxon>Gammaproteobacteria</taxon>
        <taxon>Chromatiales</taxon>
        <taxon>Granulosicoccaceae</taxon>
        <taxon>Granulosicoccus</taxon>
    </lineage>
</organism>
<proteinExistence type="predicted"/>
<sequence length="162" mass="17926">MSPSLSIEQLRQLKVIMQSMLSEASNANWQELSRLDSERRVLINYKAATSVERKILGNPASQNAQQQQSEIDNGSGSTDRLNNSQRMRLLPSLGSAHSAKPSPSDLEYQALSAELTAIDKRISSTVQEARKVLLEQTRGLKAQVSAKKGYEQTKTMKVSSYS</sequence>